<gene>
    <name evidence="3" type="ORF">F0U44_16145</name>
</gene>
<dbReference type="AlphaFoldDB" id="A0A5B1LAZ4"/>
<evidence type="ECO:0000256" key="2">
    <source>
        <dbReference type="SAM" id="SignalP"/>
    </source>
</evidence>
<dbReference type="Proteomes" id="UP000325003">
    <property type="component" value="Unassembled WGS sequence"/>
</dbReference>
<feature type="chain" id="PRO_5023016546" description="DUF5666 domain-containing protein" evidence="2">
    <location>
        <begin position="29"/>
        <end position="302"/>
    </location>
</feature>
<reference evidence="3 4" key="2">
    <citation type="submission" date="2019-09" db="EMBL/GenBank/DDBJ databases">
        <authorList>
            <person name="Jin C."/>
        </authorList>
    </citation>
    <scope>NUCLEOTIDE SEQUENCE [LARGE SCALE GENOMIC DNA]</scope>
    <source>
        <strain evidence="3 4">BN130099</strain>
    </source>
</reference>
<evidence type="ECO:0000313" key="3">
    <source>
        <dbReference type="EMBL" id="KAA1417815.1"/>
    </source>
</evidence>
<reference evidence="3 4" key="1">
    <citation type="submission" date="2019-09" db="EMBL/GenBank/DDBJ databases">
        <title>Nocardioides panacisoli sp. nov., isolated from the soil of a ginseng field.</title>
        <authorList>
            <person name="Cho C."/>
        </authorList>
    </citation>
    <scope>NUCLEOTIDE SEQUENCE [LARGE SCALE GENOMIC DNA]</scope>
    <source>
        <strain evidence="3 4">BN130099</strain>
    </source>
</reference>
<dbReference type="InterPro" id="IPR006311">
    <property type="entry name" value="TAT_signal"/>
</dbReference>
<dbReference type="PROSITE" id="PS51318">
    <property type="entry name" value="TAT"/>
    <property type="match status" value="1"/>
</dbReference>
<sequence>MNPYNRRRRVLAAVTGTAFALAGPWALAAPANAADGDHDGMPDRWERRHGLDPTVDDARRDLDRDGLRNLGEYRHRSEPADEDSDGDGHDDGDEVHDDRRNTDVDDSDTDDDGTPDGDEDSDHDGTDNEDEDDSDETCRGDDDDSDDDHVDDEDENELGLDEDDADSDDDGTDDGDSDSDDDGESNEDDDDSLEDRCGRDGGEDDDDLLGTIESFDEVSGTLVIARSGADGLTFLVGEDTEISVEEPEDDRASGKHRDGSVDDLVAGAVVKEIDVDDDIDSTPPTLEEIELYGPGTGPVDDD</sequence>
<dbReference type="RefSeq" id="WP_149729384.1">
    <property type="nucleotide sequence ID" value="NZ_VUJV01000005.1"/>
</dbReference>
<keyword evidence="4" id="KW-1185">Reference proteome</keyword>
<keyword evidence="2" id="KW-0732">Signal</keyword>
<evidence type="ECO:0000256" key="1">
    <source>
        <dbReference type="SAM" id="MobiDB-lite"/>
    </source>
</evidence>
<protein>
    <recommendedName>
        <fullName evidence="5">DUF5666 domain-containing protein</fullName>
    </recommendedName>
</protein>
<feature type="compositionally biased region" description="Acidic residues" evidence="1">
    <location>
        <begin position="80"/>
        <end position="95"/>
    </location>
</feature>
<feature type="region of interest" description="Disordered" evidence="1">
    <location>
        <begin position="277"/>
        <end position="302"/>
    </location>
</feature>
<name>A0A5B1LAZ4_9ACTN</name>
<comment type="caution">
    <text evidence="3">The sequence shown here is derived from an EMBL/GenBank/DDBJ whole genome shotgun (WGS) entry which is preliminary data.</text>
</comment>
<dbReference type="EMBL" id="VUJV01000005">
    <property type="protein sequence ID" value="KAA1417815.1"/>
    <property type="molecule type" value="Genomic_DNA"/>
</dbReference>
<evidence type="ECO:0008006" key="5">
    <source>
        <dbReference type="Google" id="ProtNLM"/>
    </source>
</evidence>
<feature type="signal peptide" evidence="2">
    <location>
        <begin position="1"/>
        <end position="28"/>
    </location>
</feature>
<feature type="region of interest" description="Disordered" evidence="1">
    <location>
        <begin position="30"/>
        <end position="209"/>
    </location>
</feature>
<proteinExistence type="predicted"/>
<feature type="compositionally biased region" description="Basic and acidic residues" evidence="1">
    <location>
        <begin position="35"/>
        <end position="79"/>
    </location>
</feature>
<accession>A0A5B1LAZ4</accession>
<feature type="compositionally biased region" description="Acidic residues" evidence="1">
    <location>
        <begin position="104"/>
        <end position="193"/>
    </location>
</feature>
<organism evidence="3 4">
    <name type="scientific">Nocardioides humilatus</name>
    <dbReference type="NCBI Taxonomy" id="2607660"/>
    <lineage>
        <taxon>Bacteria</taxon>
        <taxon>Bacillati</taxon>
        <taxon>Actinomycetota</taxon>
        <taxon>Actinomycetes</taxon>
        <taxon>Propionibacteriales</taxon>
        <taxon>Nocardioidaceae</taxon>
        <taxon>Nocardioides</taxon>
    </lineage>
</organism>
<evidence type="ECO:0000313" key="4">
    <source>
        <dbReference type="Proteomes" id="UP000325003"/>
    </source>
</evidence>